<keyword evidence="2" id="KW-1185">Reference proteome</keyword>
<proteinExistence type="predicted"/>
<dbReference type="Proteomes" id="UP000828941">
    <property type="component" value="Chromosome 11"/>
</dbReference>
<sequence>MSSSSICRISSPATISRRLPPFTTMLAPARGAPSWLSCRLSSDSFTIKPPRHPTYDLMGIIKLALAEDAGVRVAQSSKIKAMADAASPAHILETRKTAPGLRLLDKWEVETRTLEEVKELLHHASQTMGDLRPRISSY</sequence>
<evidence type="ECO:0000313" key="1">
    <source>
        <dbReference type="EMBL" id="KAI4313802.1"/>
    </source>
</evidence>
<name>A0ACB9LQS8_BAUVA</name>
<gene>
    <name evidence="1" type="ORF">L6164_026752</name>
</gene>
<reference evidence="1 2" key="1">
    <citation type="journal article" date="2022" name="DNA Res.">
        <title>Chromosomal-level genome assembly of the orchid tree Bauhinia variegata (Leguminosae; Cercidoideae) supports the allotetraploid origin hypothesis of Bauhinia.</title>
        <authorList>
            <person name="Zhong Y."/>
            <person name="Chen Y."/>
            <person name="Zheng D."/>
            <person name="Pang J."/>
            <person name="Liu Y."/>
            <person name="Luo S."/>
            <person name="Meng S."/>
            <person name="Qian L."/>
            <person name="Wei D."/>
            <person name="Dai S."/>
            <person name="Zhou R."/>
        </authorList>
    </citation>
    <scope>NUCLEOTIDE SEQUENCE [LARGE SCALE GENOMIC DNA]</scope>
    <source>
        <strain evidence="1">BV-YZ2020</strain>
    </source>
</reference>
<organism evidence="1 2">
    <name type="scientific">Bauhinia variegata</name>
    <name type="common">Purple orchid tree</name>
    <name type="synonym">Phanera variegata</name>
    <dbReference type="NCBI Taxonomy" id="167791"/>
    <lineage>
        <taxon>Eukaryota</taxon>
        <taxon>Viridiplantae</taxon>
        <taxon>Streptophyta</taxon>
        <taxon>Embryophyta</taxon>
        <taxon>Tracheophyta</taxon>
        <taxon>Spermatophyta</taxon>
        <taxon>Magnoliopsida</taxon>
        <taxon>eudicotyledons</taxon>
        <taxon>Gunneridae</taxon>
        <taxon>Pentapetalae</taxon>
        <taxon>rosids</taxon>
        <taxon>fabids</taxon>
        <taxon>Fabales</taxon>
        <taxon>Fabaceae</taxon>
        <taxon>Cercidoideae</taxon>
        <taxon>Cercideae</taxon>
        <taxon>Bauhiniinae</taxon>
        <taxon>Bauhinia</taxon>
    </lineage>
</organism>
<comment type="caution">
    <text evidence="1">The sequence shown here is derived from an EMBL/GenBank/DDBJ whole genome shotgun (WGS) entry which is preliminary data.</text>
</comment>
<dbReference type="EMBL" id="CM039436">
    <property type="protein sequence ID" value="KAI4313802.1"/>
    <property type="molecule type" value="Genomic_DNA"/>
</dbReference>
<accession>A0ACB9LQS8</accession>
<protein>
    <submittedName>
        <fullName evidence="1">Uncharacterized protein</fullName>
    </submittedName>
</protein>
<evidence type="ECO:0000313" key="2">
    <source>
        <dbReference type="Proteomes" id="UP000828941"/>
    </source>
</evidence>